<evidence type="ECO:0000313" key="3">
    <source>
        <dbReference type="Proteomes" id="UP000324308"/>
    </source>
</evidence>
<proteinExistence type="predicted"/>
<evidence type="ECO:0000313" key="2">
    <source>
        <dbReference type="EMBL" id="QER89523.1"/>
    </source>
</evidence>
<dbReference type="Proteomes" id="UP000324308">
    <property type="component" value="Chromosome"/>
</dbReference>
<feature type="region of interest" description="Disordered" evidence="1">
    <location>
        <begin position="1"/>
        <end position="27"/>
    </location>
</feature>
<dbReference type="EMBL" id="CP043959">
    <property type="protein sequence ID" value="QER89523.1"/>
    <property type="molecule type" value="Genomic_DNA"/>
</dbReference>
<accession>A0ABX5ZXX5</accession>
<reference evidence="2 3" key="1">
    <citation type="submission" date="2019-09" db="EMBL/GenBank/DDBJ databases">
        <title>Draft genome sequence of the Ebosin-producing strain Streptomyces sp. 139.</title>
        <authorList>
            <person name="Ai L."/>
            <person name="Geng M."/>
            <person name="Ma M."/>
            <person name="Bai L."/>
        </authorList>
    </citation>
    <scope>NUCLEOTIDE SEQUENCE [LARGE SCALE GENOMIC DNA]</scope>
    <source>
        <strain evidence="2 3">139</strain>
    </source>
</reference>
<gene>
    <name evidence="2" type="ORF">F3L20_29920</name>
</gene>
<evidence type="ECO:0000256" key="1">
    <source>
        <dbReference type="SAM" id="MobiDB-lite"/>
    </source>
</evidence>
<name>A0ABX5ZXX5_STRTE</name>
<keyword evidence="3" id="KW-1185">Reference proteome</keyword>
<protein>
    <submittedName>
        <fullName evidence="2">Uncharacterized protein</fullName>
    </submittedName>
</protein>
<sequence>MSAATVHPTGPPVRPSGATPVEGSHPHRVGDALRAVKVFLGAAFDVILLGEYGQEAGVRRR</sequence>
<organism evidence="2 3">
    <name type="scientific">Streptomyces tendae</name>
    <dbReference type="NCBI Taxonomy" id="1932"/>
    <lineage>
        <taxon>Bacteria</taxon>
        <taxon>Bacillati</taxon>
        <taxon>Actinomycetota</taxon>
        <taxon>Actinomycetes</taxon>
        <taxon>Kitasatosporales</taxon>
        <taxon>Streptomycetaceae</taxon>
        <taxon>Streptomyces</taxon>
    </lineage>
</organism>
<dbReference type="RefSeq" id="WP_145826742.1">
    <property type="nucleotide sequence ID" value="NZ_CP043959.1"/>
</dbReference>